<dbReference type="Proteomes" id="UP001183585">
    <property type="component" value="Unassembled WGS sequence"/>
</dbReference>
<dbReference type="PROSITE" id="PS50893">
    <property type="entry name" value="ABC_TRANSPORTER_2"/>
    <property type="match status" value="1"/>
</dbReference>
<dbReference type="Pfam" id="PF00005">
    <property type="entry name" value="ABC_tran"/>
    <property type="match status" value="1"/>
</dbReference>
<evidence type="ECO:0000313" key="6">
    <source>
        <dbReference type="Proteomes" id="UP001183585"/>
    </source>
</evidence>
<dbReference type="InterPro" id="IPR017911">
    <property type="entry name" value="MacB-like_ATP-bd"/>
</dbReference>
<gene>
    <name evidence="5" type="ORF">J2S48_004873</name>
</gene>
<dbReference type="Gene3D" id="3.40.50.300">
    <property type="entry name" value="P-loop containing nucleotide triphosphate hydrolases"/>
    <property type="match status" value="1"/>
</dbReference>
<proteinExistence type="predicted"/>
<dbReference type="PANTHER" id="PTHR24220:SF685">
    <property type="entry name" value="ABC TRANSPORTER RELATED"/>
    <property type="match status" value="1"/>
</dbReference>
<dbReference type="SUPFAM" id="SSF52540">
    <property type="entry name" value="P-loop containing nucleoside triphosphate hydrolases"/>
    <property type="match status" value="1"/>
</dbReference>
<dbReference type="EMBL" id="JAVDYE010000001">
    <property type="protein sequence ID" value="MDR7385358.1"/>
    <property type="molecule type" value="Genomic_DNA"/>
</dbReference>
<keyword evidence="1" id="KW-0813">Transport</keyword>
<dbReference type="SMART" id="SM00382">
    <property type="entry name" value="AAA"/>
    <property type="match status" value="1"/>
</dbReference>
<accession>A0ABU2CVJ1</accession>
<dbReference type="InterPro" id="IPR017871">
    <property type="entry name" value="ABC_transporter-like_CS"/>
</dbReference>
<dbReference type="InterPro" id="IPR015854">
    <property type="entry name" value="ABC_transpr_LolD-like"/>
</dbReference>
<dbReference type="InterPro" id="IPR003439">
    <property type="entry name" value="ABC_transporter-like_ATP-bd"/>
</dbReference>
<comment type="caution">
    <text evidence="5">The sequence shown here is derived from an EMBL/GenBank/DDBJ whole genome shotgun (WGS) entry which is preliminary data.</text>
</comment>
<dbReference type="InterPro" id="IPR027417">
    <property type="entry name" value="P-loop_NTPase"/>
</dbReference>
<dbReference type="InterPro" id="IPR003593">
    <property type="entry name" value="AAA+_ATPase"/>
</dbReference>
<reference evidence="5 6" key="1">
    <citation type="submission" date="2023-07" db="EMBL/GenBank/DDBJ databases">
        <title>Sequencing the genomes of 1000 actinobacteria strains.</title>
        <authorList>
            <person name="Klenk H.-P."/>
        </authorList>
    </citation>
    <scope>NUCLEOTIDE SEQUENCE [LARGE SCALE GENOMIC DNA]</scope>
    <source>
        <strain evidence="5 6">DSM 45554</strain>
    </source>
</reference>
<name>A0ABU2CVJ1_9MICO</name>
<sequence length="261" mass="28558">MRGQLMDQAAVTLESHELSKTYFSTEPPTEVLRGIDLSVRAGEFLVVMGTSGSGKSTLLYSISGMDRPTSGNVTLEGRELTSLGDTEMSKVRLTRMGFVFQQPHFLGNLEVRDNILLPALRAAPKQGREAAISRVDALMERFGITHIRSHGITQVSGGQLQRASICRALAGEPSVLFADEPTGALNSSMTAEVMDAFTDVHRDGTTIVMVTHDPGVAARGERVIYLRDGTVEAAREIGRWEPDTARRREDDLLAWLRDLGF</sequence>
<dbReference type="PROSITE" id="PS00211">
    <property type="entry name" value="ABC_TRANSPORTER_1"/>
    <property type="match status" value="1"/>
</dbReference>
<evidence type="ECO:0000256" key="3">
    <source>
        <dbReference type="ARBA" id="ARBA00022840"/>
    </source>
</evidence>
<evidence type="ECO:0000313" key="5">
    <source>
        <dbReference type="EMBL" id="MDR7385358.1"/>
    </source>
</evidence>
<dbReference type="CDD" id="cd03255">
    <property type="entry name" value="ABC_MJ0796_LolCDE_FtsE"/>
    <property type="match status" value="1"/>
</dbReference>
<organism evidence="5 6">
    <name type="scientific">Promicromonospora iranensis</name>
    <dbReference type="NCBI Taxonomy" id="1105144"/>
    <lineage>
        <taxon>Bacteria</taxon>
        <taxon>Bacillati</taxon>
        <taxon>Actinomycetota</taxon>
        <taxon>Actinomycetes</taxon>
        <taxon>Micrococcales</taxon>
        <taxon>Promicromonosporaceae</taxon>
        <taxon>Promicromonospora</taxon>
    </lineage>
</organism>
<feature type="domain" description="ABC transporter" evidence="4">
    <location>
        <begin position="13"/>
        <end position="253"/>
    </location>
</feature>
<keyword evidence="3 5" id="KW-0067">ATP-binding</keyword>
<evidence type="ECO:0000256" key="2">
    <source>
        <dbReference type="ARBA" id="ARBA00022741"/>
    </source>
</evidence>
<dbReference type="PANTHER" id="PTHR24220">
    <property type="entry name" value="IMPORT ATP-BINDING PROTEIN"/>
    <property type="match status" value="1"/>
</dbReference>
<evidence type="ECO:0000256" key="1">
    <source>
        <dbReference type="ARBA" id="ARBA00022448"/>
    </source>
</evidence>
<keyword evidence="2" id="KW-0547">Nucleotide-binding</keyword>
<protein>
    <submittedName>
        <fullName evidence="5">ABC transport system ATP-binding protein</fullName>
    </submittedName>
</protein>
<dbReference type="RefSeq" id="WP_274995291.1">
    <property type="nucleotide sequence ID" value="NZ_JAJQQP010000009.1"/>
</dbReference>
<keyword evidence="6" id="KW-1185">Reference proteome</keyword>
<dbReference type="GO" id="GO:0005524">
    <property type="term" value="F:ATP binding"/>
    <property type="evidence" value="ECO:0007669"/>
    <property type="project" value="UniProtKB-KW"/>
</dbReference>
<evidence type="ECO:0000259" key="4">
    <source>
        <dbReference type="PROSITE" id="PS50893"/>
    </source>
</evidence>